<dbReference type="InterPro" id="IPR048939">
    <property type="entry name" value="ATG5_UblA"/>
</dbReference>
<dbReference type="STRING" id="2018661.A0A2A2LHW3"/>
<dbReference type="Pfam" id="PF20638">
    <property type="entry name" value="ATG5_UblA"/>
    <property type="match status" value="1"/>
</dbReference>
<dbReference type="EMBL" id="LIAE01006751">
    <property type="protein sequence ID" value="PAV85678.1"/>
    <property type="molecule type" value="Genomic_DNA"/>
</dbReference>
<dbReference type="GO" id="GO:0006995">
    <property type="term" value="P:cellular response to nitrogen starvation"/>
    <property type="evidence" value="ECO:0007669"/>
    <property type="project" value="TreeGrafter"/>
</dbReference>
<comment type="function">
    <text evidence="6">Involved in autophagic vesicle formation.</text>
</comment>
<evidence type="ECO:0000313" key="11">
    <source>
        <dbReference type="Proteomes" id="UP000218231"/>
    </source>
</evidence>
<dbReference type="Pfam" id="PF20637">
    <property type="entry name" value="ATG5_HBR"/>
    <property type="match status" value="1"/>
</dbReference>
<evidence type="ECO:0000259" key="7">
    <source>
        <dbReference type="Pfam" id="PF04106"/>
    </source>
</evidence>
<dbReference type="Proteomes" id="UP000218231">
    <property type="component" value="Unassembled WGS sequence"/>
</dbReference>
<feature type="domain" description="Autophagy protein ATG5 UblB" evidence="7">
    <location>
        <begin position="180"/>
        <end position="262"/>
    </location>
</feature>
<comment type="subcellular location">
    <subcellularLocation>
        <location evidence="1 6">Preautophagosomal structure membrane</location>
        <topology evidence="1 6">Peripheral membrane protein</topology>
    </subcellularLocation>
</comment>
<dbReference type="InterPro" id="IPR048940">
    <property type="entry name" value="ATG5_HBR"/>
</dbReference>
<keyword evidence="4 6" id="KW-0832">Ubl conjugation</keyword>
<organism evidence="10 11">
    <name type="scientific">Diploscapter pachys</name>
    <dbReference type="NCBI Taxonomy" id="2018661"/>
    <lineage>
        <taxon>Eukaryota</taxon>
        <taxon>Metazoa</taxon>
        <taxon>Ecdysozoa</taxon>
        <taxon>Nematoda</taxon>
        <taxon>Chromadorea</taxon>
        <taxon>Rhabditida</taxon>
        <taxon>Rhabditina</taxon>
        <taxon>Rhabditomorpha</taxon>
        <taxon>Rhabditoidea</taxon>
        <taxon>Rhabditidae</taxon>
        <taxon>Diploscapter</taxon>
    </lineage>
</organism>
<dbReference type="InterPro" id="IPR042526">
    <property type="entry name" value="Atg5_HR"/>
</dbReference>
<dbReference type="GO" id="GO:0034045">
    <property type="term" value="C:phagophore assembly site membrane"/>
    <property type="evidence" value="ECO:0007669"/>
    <property type="project" value="UniProtKB-SubCell"/>
</dbReference>
<keyword evidence="6" id="KW-0472">Membrane</keyword>
<accession>A0A2A2LHW3</accession>
<dbReference type="OrthoDB" id="272162at2759"/>
<dbReference type="GO" id="GO:0034727">
    <property type="term" value="P:piecemeal microautophagy of the nucleus"/>
    <property type="evidence" value="ECO:0007669"/>
    <property type="project" value="TreeGrafter"/>
</dbReference>
<keyword evidence="3 6" id="KW-1017">Isopeptide bond</keyword>
<dbReference type="Pfam" id="PF04106">
    <property type="entry name" value="ATG5_UblB"/>
    <property type="match status" value="1"/>
</dbReference>
<dbReference type="Gene3D" id="3.10.20.90">
    <property type="entry name" value="Phosphatidylinositol 3-kinase Catalytic Subunit, Chain A, domain 1"/>
    <property type="match status" value="1"/>
</dbReference>
<dbReference type="Gene3D" id="1.10.246.190">
    <property type="entry name" value="Autophagy protein Apg5, helix rich domain"/>
    <property type="match status" value="1"/>
</dbReference>
<evidence type="ECO:0000256" key="2">
    <source>
        <dbReference type="ARBA" id="ARBA00006910"/>
    </source>
</evidence>
<comment type="caution">
    <text evidence="10">The sequence shown here is derived from an EMBL/GenBank/DDBJ whole genome shotgun (WGS) entry which is preliminary data.</text>
</comment>
<comment type="similarity">
    <text evidence="2 6">Belongs to the ATG5 family.</text>
</comment>
<dbReference type="GO" id="GO:0034274">
    <property type="term" value="C:Atg12-Atg5-Atg16 complex"/>
    <property type="evidence" value="ECO:0007669"/>
    <property type="project" value="TreeGrafter"/>
</dbReference>
<dbReference type="AlphaFoldDB" id="A0A2A2LHW3"/>
<evidence type="ECO:0000256" key="1">
    <source>
        <dbReference type="ARBA" id="ARBA00004623"/>
    </source>
</evidence>
<dbReference type="PANTHER" id="PTHR13040:SF2">
    <property type="entry name" value="AUTOPHAGY PROTEIN 5"/>
    <property type="match status" value="1"/>
</dbReference>
<evidence type="ECO:0000259" key="8">
    <source>
        <dbReference type="Pfam" id="PF20637"/>
    </source>
</evidence>
<dbReference type="GO" id="GO:0007033">
    <property type="term" value="P:vacuole organization"/>
    <property type="evidence" value="ECO:0007669"/>
    <property type="project" value="UniProtKB-ARBA"/>
</dbReference>
<dbReference type="InterPro" id="IPR007239">
    <property type="entry name" value="Atg5"/>
</dbReference>
<protein>
    <recommendedName>
        <fullName evidence="6">Autophagy protein 5</fullName>
    </recommendedName>
</protein>
<feature type="domain" description="Autophagy protein ATG5 UblA" evidence="9">
    <location>
        <begin position="9"/>
        <end position="102"/>
    </location>
</feature>
<reference evidence="10 11" key="1">
    <citation type="journal article" date="2017" name="Curr. Biol.">
        <title>Genome architecture and evolution of a unichromosomal asexual nematode.</title>
        <authorList>
            <person name="Fradin H."/>
            <person name="Zegar C."/>
            <person name="Gutwein M."/>
            <person name="Lucas J."/>
            <person name="Kovtun M."/>
            <person name="Corcoran D."/>
            <person name="Baugh L.R."/>
            <person name="Kiontke K."/>
            <person name="Gunsalus K."/>
            <person name="Fitch D.H."/>
            <person name="Piano F."/>
        </authorList>
    </citation>
    <scope>NUCLEOTIDE SEQUENCE [LARGE SCALE GENOMIC DNA]</scope>
    <source>
        <strain evidence="10">PF1309</strain>
    </source>
</reference>
<dbReference type="GO" id="GO:0044233">
    <property type="term" value="C:mitochondria-associated endoplasmic reticulum membrane contact site"/>
    <property type="evidence" value="ECO:0007669"/>
    <property type="project" value="TreeGrafter"/>
</dbReference>
<dbReference type="GO" id="GO:0061908">
    <property type="term" value="C:phagophore"/>
    <property type="evidence" value="ECO:0007669"/>
    <property type="project" value="TreeGrafter"/>
</dbReference>
<dbReference type="GO" id="GO:0005776">
    <property type="term" value="C:autophagosome"/>
    <property type="evidence" value="ECO:0007669"/>
    <property type="project" value="TreeGrafter"/>
</dbReference>
<dbReference type="GO" id="GO:0000422">
    <property type="term" value="P:autophagy of mitochondrion"/>
    <property type="evidence" value="ECO:0007669"/>
    <property type="project" value="TreeGrafter"/>
</dbReference>
<dbReference type="InterPro" id="IPR048318">
    <property type="entry name" value="ATG5_UblB"/>
</dbReference>
<keyword evidence="5 6" id="KW-0072">Autophagy</keyword>
<comment type="subunit">
    <text evidence="6">Conjugated with ATG12.</text>
</comment>
<evidence type="ECO:0000313" key="10">
    <source>
        <dbReference type="EMBL" id="PAV85678.1"/>
    </source>
</evidence>
<dbReference type="Gene3D" id="3.10.20.620">
    <property type="match status" value="1"/>
</dbReference>
<evidence type="ECO:0000259" key="9">
    <source>
        <dbReference type="Pfam" id="PF20638"/>
    </source>
</evidence>
<gene>
    <name evidence="10" type="ORF">WR25_08280</name>
</gene>
<dbReference type="InterPro" id="IPR042527">
    <property type="entry name" value="Atg5_UblA_dom_sf"/>
</dbReference>
<proteinExistence type="inferred from homology"/>
<evidence type="ECO:0000256" key="6">
    <source>
        <dbReference type="RuleBase" id="RU361202"/>
    </source>
</evidence>
<keyword evidence="11" id="KW-1185">Reference proteome</keyword>
<dbReference type="PANTHER" id="PTHR13040">
    <property type="entry name" value="AUTOPHAGY PROTEIN 5"/>
    <property type="match status" value="1"/>
</dbReference>
<evidence type="ECO:0000256" key="5">
    <source>
        <dbReference type="ARBA" id="ARBA00023006"/>
    </source>
</evidence>
<name>A0A2A2LHW3_9BILA</name>
<evidence type="ECO:0000256" key="3">
    <source>
        <dbReference type="ARBA" id="ARBA00022499"/>
    </source>
</evidence>
<evidence type="ECO:0000256" key="4">
    <source>
        <dbReference type="ARBA" id="ARBA00022843"/>
    </source>
</evidence>
<dbReference type="GO" id="GO:0019776">
    <property type="term" value="F:Atg8-family ligase activity"/>
    <property type="evidence" value="ECO:0007669"/>
    <property type="project" value="TreeGrafter"/>
</dbReference>
<sequence length="267" mass="30445">MDYEVYRKVWESHVPIEFNLDGASENQTPYYSMLPRASYLCLHIPKVLRYFSQTSGGELVEIDAEAAWLEYNSVPLKTYYPIGVLFDMHKPKNAQVWTVNVRTSPRPPECHNVSKDVMERMFMQAVKEADYLKHKGEVINSMKAEQHVQLWKAVSQYNFDGLWAVIKPLMECSPTAPFFHIPIRLYVVGEPSFRQKAISPYDDGKQLVFSDAILRLAPNLIGQNGVEASHDFVCHGIPVPLNTPLVYLAKNLSYPDNFVHVIATPKG</sequence>
<feature type="domain" description="Autophagy protein ATG5 alpha-helical bundle region" evidence="8">
    <location>
        <begin position="116"/>
        <end position="171"/>
    </location>
</feature>